<evidence type="ECO:0000313" key="4">
    <source>
        <dbReference type="Proteomes" id="UP000265703"/>
    </source>
</evidence>
<reference evidence="3 4" key="1">
    <citation type="submission" date="2018-06" db="EMBL/GenBank/DDBJ databases">
        <title>Comparative genomics reveals the genomic features of Rhizophagus irregularis, R. cerebriforme, R. diaphanum and Gigaspora rosea, and their symbiotic lifestyle signature.</title>
        <authorList>
            <person name="Morin E."/>
            <person name="San Clemente H."/>
            <person name="Chen E.C.H."/>
            <person name="De La Providencia I."/>
            <person name="Hainaut M."/>
            <person name="Kuo A."/>
            <person name="Kohler A."/>
            <person name="Murat C."/>
            <person name="Tang N."/>
            <person name="Roy S."/>
            <person name="Loubradou J."/>
            <person name="Henrissat B."/>
            <person name="Grigoriev I.V."/>
            <person name="Corradi N."/>
            <person name="Roux C."/>
            <person name="Martin F.M."/>
        </authorList>
    </citation>
    <scope>NUCLEOTIDE SEQUENCE [LARGE SCALE GENOMIC DNA]</scope>
    <source>
        <strain evidence="3 4">DAOM 227022</strain>
    </source>
</reference>
<proteinExistence type="predicted"/>
<feature type="domain" description="SMC hinge" evidence="2">
    <location>
        <begin position="143"/>
        <end position="261"/>
    </location>
</feature>
<comment type="caution">
    <text evidence="3">The sequence shown here is derived from an EMBL/GenBank/DDBJ whole genome shotgun (WGS) entry which is preliminary data.</text>
</comment>
<feature type="coiled-coil region" evidence="1">
    <location>
        <begin position="297"/>
        <end position="355"/>
    </location>
</feature>
<dbReference type="Pfam" id="PF06470">
    <property type="entry name" value="SMC_hinge"/>
    <property type="match status" value="1"/>
</dbReference>
<dbReference type="PANTHER" id="PTHR43977">
    <property type="entry name" value="STRUCTURAL MAINTENANCE OF CHROMOSOMES PROTEIN 3"/>
    <property type="match status" value="1"/>
</dbReference>
<gene>
    <name evidence="3" type="ORF">C1645_810953</name>
</gene>
<feature type="coiled-coil region" evidence="1">
    <location>
        <begin position="5"/>
        <end position="39"/>
    </location>
</feature>
<name>A0A397S283_9GLOM</name>
<protein>
    <submittedName>
        <fullName evidence="3">SMCs flexible hinge</fullName>
    </submittedName>
</protein>
<keyword evidence="4" id="KW-1185">Reference proteome</keyword>
<keyword evidence="1" id="KW-0175">Coiled coil</keyword>
<dbReference type="SMART" id="SM00968">
    <property type="entry name" value="SMC_hinge"/>
    <property type="match status" value="1"/>
</dbReference>
<dbReference type="GO" id="GO:0005524">
    <property type="term" value="F:ATP binding"/>
    <property type="evidence" value="ECO:0007669"/>
    <property type="project" value="InterPro"/>
</dbReference>
<feature type="coiled-coil region" evidence="1">
    <location>
        <begin position="103"/>
        <end position="130"/>
    </location>
</feature>
<accession>A0A397S283</accession>
<organism evidence="3 4">
    <name type="scientific">Glomus cerebriforme</name>
    <dbReference type="NCBI Taxonomy" id="658196"/>
    <lineage>
        <taxon>Eukaryota</taxon>
        <taxon>Fungi</taxon>
        <taxon>Fungi incertae sedis</taxon>
        <taxon>Mucoromycota</taxon>
        <taxon>Glomeromycotina</taxon>
        <taxon>Glomeromycetes</taxon>
        <taxon>Glomerales</taxon>
        <taxon>Glomeraceae</taxon>
        <taxon>Glomus</taxon>
    </lineage>
</organism>
<evidence type="ECO:0000259" key="2">
    <source>
        <dbReference type="SMART" id="SM00968"/>
    </source>
</evidence>
<dbReference type="GO" id="GO:0007059">
    <property type="term" value="P:chromosome segregation"/>
    <property type="evidence" value="ECO:0007669"/>
    <property type="project" value="UniProtKB-ARBA"/>
</dbReference>
<evidence type="ECO:0000256" key="1">
    <source>
        <dbReference type="SAM" id="Coils"/>
    </source>
</evidence>
<dbReference type="AlphaFoldDB" id="A0A397S283"/>
<evidence type="ECO:0000313" key="3">
    <source>
        <dbReference type="EMBL" id="RIA78829.1"/>
    </source>
</evidence>
<dbReference type="GO" id="GO:0051276">
    <property type="term" value="P:chromosome organization"/>
    <property type="evidence" value="ECO:0007669"/>
    <property type="project" value="InterPro"/>
</dbReference>
<dbReference type="OrthoDB" id="10255539at2759"/>
<dbReference type="Gene3D" id="3.30.70.1620">
    <property type="match status" value="1"/>
</dbReference>
<dbReference type="STRING" id="658196.A0A397S283"/>
<dbReference type="Proteomes" id="UP000265703">
    <property type="component" value="Unassembled WGS sequence"/>
</dbReference>
<dbReference type="InterPro" id="IPR010935">
    <property type="entry name" value="SMC_hinge"/>
</dbReference>
<dbReference type="SUPFAM" id="SSF75553">
    <property type="entry name" value="Smc hinge domain"/>
    <property type="match status" value="1"/>
</dbReference>
<dbReference type="Gene3D" id="1.20.1060.20">
    <property type="match status" value="1"/>
</dbReference>
<sequence length="357" mass="40519">MERDLLQKSEEYERLEGQLKEIKREYDEKKDQVTKAEELFANLCGYSTYSTQLQEARDSEAHALGKITNVEKEKFYLNEGLTKIEPSAIEKTLSNINWGPSIEENLRNEKTILENKIEEITEKCKILASNLSYSDSIPNFNHSQIQGRVGELISVQDEKYLDALDICAGGKLYYMVVENEDVVAQIIEGGLQDTTRFIPLNKIQTFKLLSEKEESIQNIAPGRINLAKTLIKYDERVEPAMEIVFGSTLICEDADAARKVFDSDIQMRCVTLNGEAYDFSEEIGSIEGGIRPTSGGALKTIQELKESKQQLKNCRQELDNLNATIKNTQATADEYNKIKRQLDLKANEVASYKLEVF</sequence>
<dbReference type="GO" id="GO:0005694">
    <property type="term" value="C:chromosome"/>
    <property type="evidence" value="ECO:0007669"/>
    <property type="project" value="InterPro"/>
</dbReference>
<dbReference type="InterPro" id="IPR036277">
    <property type="entry name" value="SMC_hinge_sf"/>
</dbReference>
<dbReference type="EMBL" id="QKYT01001995">
    <property type="protein sequence ID" value="RIA78829.1"/>
    <property type="molecule type" value="Genomic_DNA"/>
</dbReference>